<dbReference type="Pfam" id="PF13372">
    <property type="entry name" value="Alginate_exp"/>
    <property type="match status" value="1"/>
</dbReference>
<dbReference type="RefSeq" id="WP_016490064.1">
    <property type="nucleotide sequence ID" value="NC_021499.1"/>
</dbReference>
<gene>
    <name evidence="3" type="ORF">PCA10_01200</name>
</gene>
<dbReference type="AlphaFoldDB" id="S6ABU9"/>
<keyword evidence="4" id="KW-1185">Reference proteome</keyword>
<evidence type="ECO:0000256" key="1">
    <source>
        <dbReference type="SAM" id="SignalP"/>
    </source>
</evidence>
<name>S6ABU9_METRE</name>
<keyword evidence="1" id="KW-0732">Signal</keyword>
<accession>S6ABU9</accession>
<dbReference type="EMBL" id="AP013068">
    <property type="protein sequence ID" value="BAN45852.1"/>
    <property type="molecule type" value="Genomic_DNA"/>
</dbReference>
<evidence type="ECO:0000313" key="4">
    <source>
        <dbReference type="Proteomes" id="UP000015503"/>
    </source>
</evidence>
<feature type="signal peptide" evidence="1">
    <location>
        <begin position="1"/>
        <end position="22"/>
    </location>
</feature>
<sequence>MRHLAVALLPSLGLFAGAPCFAGATPQAQTDPLEQSRPLRPGQPRWLEDYRFLDDPAKRTDPFDALRFHRLSESSWLQLGGEVRLRADHVSNPLFGLTPVEDDSYWQQRVHLHGDLHLLDDSLRAFVQLEDTRSHGQEVVGPRDQGRTDIHQAFLESNWVLDDARLGVRLGRQEMAYGAHALVTYAETPNIRQNFDGLRTSLSARDGRRLDVFAVRPVAYDNDDFDDSSDDATSFYGLYGTLPWSQGVGIDLYAMGIERDHITWNGRAGAEERYTLGTRLYGQRSGFDWSWDFMHQFGDFEGKDINAWSLWGEGGYTLQNPWKVRLGMRLDASSGDRDRNDGELNTFDPLYTKTGVYGEAGLIAPANLIAVGPVLGFSPHREVRIEPAIFRLWRQSDEDAVYLPGTRAVPGSAAVSGHDLGTSYRVNARWTPTANLAIDLDYQFYDTGEVFQNLGGKDTHFISVRTSFRF</sequence>
<organism evidence="3 4">
    <name type="scientific">Metapseudomonas resinovorans NBRC 106553</name>
    <dbReference type="NCBI Taxonomy" id="1245471"/>
    <lineage>
        <taxon>Bacteria</taxon>
        <taxon>Pseudomonadati</taxon>
        <taxon>Pseudomonadota</taxon>
        <taxon>Gammaproteobacteria</taxon>
        <taxon>Pseudomonadales</taxon>
        <taxon>Pseudomonadaceae</taxon>
        <taxon>Metapseudomonas</taxon>
    </lineage>
</organism>
<proteinExistence type="predicted"/>
<dbReference type="STRING" id="1245471.PCA10_01200"/>
<reference evidence="3 4" key="1">
    <citation type="journal article" date="2013" name="Genome Announc.">
        <title>Complete Genome Sequence of the Carbazole Degrader Pseudomonas resinovorans Strain CA10 (NBRC 106553).</title>
        <authorList>
            <person name="Shintani M."/>
            <person name="Hosoyama A."/>
            <person name="Ohji S."/>
            <person name="Tsuchikane K."/>
            <person name="Takarada H."/>
            <person name="Yamazoe A."/>
            <person name="Fujita N."/>
            <person name="Nojiri H."/>
        </authorList>
    </citation>
    <scope>NUCLEOTIDE SEQUENCE [LARGE SCALE GENOMIC DNA]</scope>
    <source>
        <strain evidence="3 4">NBRC 106553</strain>
    </source>
</reference>
<evidence type="ECO:0000259" key="2">
    <source>
        <dbReference type="Pfam" id="PF13372"/>
    </source>
</evidence>
<dbReference type="HOGENOM" id="CLU_035025_0_0_6"/>
<dbReference type="Gene3D" id="2.40.160.100">
    <property type="match status" value="1"/>
</dbReference>
<dbReference type="Proteomes" id="UP000015503">
    <property type="component" value="Chromosome"/>
</dbReference>
<evidence type="ECO:0000313" key="3">
    <source>
        <dbReference type="EMBL" id="BAN45852.1"/>
    </source>
</evidence>
<feature type="chain" id="PRO_5004535966" description="Alginate export domain-containing protein" evidence="1">
    <location>
        <begin position="23"/>
        <end position="470"/>
    </location>
</feature>
<dbReference type="InterPro" id="IPR053728">
    <property type="entry name" value="Alginate_Permeability_Chnl"/>
</dbReference>
<protein>
    <recommendedName>
        <fullName evidence="2">Alginate export domain-containing protein</fullName>
    </recommendedName>
</protein>
<feature type="domain" description="Alginate export" evidence="2">
    <location>
        <begin position="76"/>
        <end position="463"/>
    </location>
</feature>
<dbReference type="SUPFAM" id="SSF56935">
    <property type="entry name" value="Porins"/>
    <property type="match status" value="1"/>
</dbReference>
<dbReference type="InterPro" id="IPR025388">
    <property type="entry name" value="Alginate_export_dom"/>
</dbReference>
<dbReference type="PATRIC" id="fig|1245471.3.peg.120"/>
<dbReference type="eggNOG" id="COG3637">
    <property type="taxonomic scope" value="Bacteria"/>
</dbReference>
<dbReference type="KEGG" id="pre:PCA10_01200"/>
<dbReference type="OrthoDB" id="311329at2"/>